<dbReference type="PATRIC" id="fig|556287.9.peg.156"/>
<sequence>MYPETSISSSSLASEPLCLKFSKPSPSDAGCMTIGVTVIYG</sequence>
<evidence type="ECO:0000313" key="2">
    <source>
        <dbReference type="Proteomes" id="UP000033731"/>
    </source>
</evidence>
<evidence type="ECO:0000313" key="1">
    <source>
        <dbReference type="EMBL" id="KJZ82542.1"/>
    </source>
</evidence>
<name>A0A0F4VPD5_9HYPH</name>
<protein>
    <submittedName>
        <fullName evidence="1">Uncharacterized protein</fullName>
    </submittedName>
</protein>
<proteinExistence type="predicted"/>
<accession>A0A0F4VPD5</accession>
<reference evidence="1 2" key="1">
    <citation type="journal article" date="2015" name="Phytopathology">
        <title>Genomes of Candidatus Liberibacter solanacearum haplotype A from New Zealand and the USA suggest significant genome plasticity in the species.</title>
        <authorList>
            <person name="Thompson S.M."/>
            <person name="Johnson C.P."/>
            <person name="Lu A.Y."/>
            <person name="Frampton R.A."/>
            <person name="Sullivan K.L."/>
            <person name="Fiers M.W."/>
            <person name="Crowhurst R.N."/>
            <person name="Pitman A.R."/>
            <person name="Scott I."/>
            <person name="Gudmestad N.C."/>
            <person name="Smith G.R."/>
        </authorList>
    </citation>
    <scope>NUCLEOTIDE SEQUENCE [LARGE SCALE GENOMIC DNA]</scope>
    <source>
        <strain evidence="1 2">LsoNZ1</strain>
    </source>
</reference>
<organism evidence="1 2">
    <name type="scientific">Candidatus Liberibacter solanacearum</name>
    <dbReference type="NCBI Taxonomy" id="556287"/>
    <lineage>
        <taxon>Bacteria</taxon>
        <taxon>Pseudomonadati</taxon>
        <taxon>Pseudomonadota</taxon>
        <taxon>Alphaproteobacteria</taxon>
        <taxon>Hyphomicrobiales</taxon>
        <taxon>Rhizobiaceae</taxon>
        <taxon>Liberibacter</taxon>
    </lineage>
</organism>
<dbReference type="AlphaFoldDB" id="A0A0F4VPD5"/>
<gene>
    <name evidence="1" type="ORF">DJ66_0150</name>
</gene>
<comment type="caution">
    <text evidence="1">The sequence shown here is derived from an EMBL/GenBank/DDBJ whole genome shotgun (WGS) entry which is preliminary data.</text>
</comment>
<dbReference type="Proteomes" id="UP000033731">
    <property type="component" value="Unassembled WGS sequence"/>
</dbReference>
<keyword evidence="2" id="KW-1185">Reference proteome</keyword>
<dbReference type="EMBL" id="JMTK01000001">
    <property type="protein sequence ID" value="KJZ82542.1"/>
    <property type="molecule type" value="Genomic_DNA"/>
</dbReference>